<proteinExistence type="predicted"/>
<dbReference type="KEGG" id="eio:H9L01_06085"/>
<keyword evidence="1" id="KW-0812">Transmembrane</keyword>
<keyword evidence="3" id="KW-1185">Reference proteome</keyword>
<evidence type="ECO:0000313" key="3">
    <source>
        <dbReference type="Proteomes" id="UP000515928"/>
    </source>
</evidence>
<evidence type="ECO:0000256" key="1">
    <source>
        <dbReference type="SAM" id="Phobius"/>
    </source>
</evidence>
<dbReference type="EMBL" id="CP060715">
    <property type="protein sequence ID" value="QNN59956.1"/>
    <property type="molecule type" value="Genomic_DNA"/>
</dbReference>
<feature type="transmembrane region" description="Helical" evidence="1">
    <location>
        <begin position="98"/>
        <end position="118"/>
    </location>
</feature>
<reference evidence="2 3" key="1">
    <citation type="submission" date="2020-08" db="EMBL/GenBank/DDBJ databases">
        <title>Genome sequence of Erysipelothrix inopinata DSM 15511T.</title>
        <authorList>
            <person name="Hyun D.-W."/>
            <person name="Bae J.-W."/>
        </authorList>
    </citation>
    <scope>NUCLEOTIDE SEQUENCE [LARGE SCALE GENOMIC DNA]</scope>
    <source>
        <strain evidence="2 3">DSM 15511</strain>
    </source>
</reference>
<name>A0A7G9RWI1_9FIRM</name>
<organism evidence="2 3">
    <name type="scientific">Erysipelothrix inopinata</name>
    <dbReference type="NCBI Taxonomy" id="225084"/>
    <lineage>
        <taxon>Bacteria</taxon>
        <taxon>Bacillati</taxon>
        <taxon>Bacillota</taxon>
        <taxon>Erysipelotrichia</taxon>
        <taxon>Erysipelotrichales</taxon>
        <taxon>Erysipelotrichaceae</taxon>
        <taxon>Erysipelothrix</taxon>
    </lineage>
</organism>
<keyword evidence="1" id="KW-1133">Transmembrane helix</keyword>
<protein>
    <submittedName>
        <fullName evidence="2">Uncharacterized protein</fullName>
    </submittedName>
</protein>
<dbReference type="RefSeq" id="WP_187533089.1">
    <property type="nucleotide sequence ID" value="NZ_CBCSHU010000002.1"/>
</dbReference>
<dbReference type="Proteomes" id="UP000515928">
    <property type="component" value="Chromosome"/>
</dbReference>
<sequence>MKKADKKRVEKKSVVRKQKAENIQPVEEKKHQFVRFSVKSSFIILFGILLSSLFIPLLLDNLGLQLLPLRVILIGLTTGFVVSYCLYFVDSKRGVTRGFWIVFALVASLSMIISYFWVYEIYFI</sequence>
<feature type="transmembrane region" description="Helical" evidence="1">
    <location>
        <begin position="71"/>
        <end position="89"/>
    </location>
</feature>
<evidence type="ECO:0000313" key="2">
    <source>
        <dbReference type="EMBL" id="QNN59956.1"/>
    </source>
</evidence>
<dbReference type="AlphaFoldDB" id="A0A7G9RWI1"/>
<accession>A0A7G9RWI1</accession>
<feature type="transmembrane region" description="Helical" evidence="1">
    <location>
        <begin position="40"/>
        <end position="59"/>
    </location>
</feature>
<keyword evidence="1" id="KW-0472">Membrane</keyword>
<gene>
    <name evidence="2" type="ORF">H9L01_06085</name>
</gene>